<proteinExistence type="inferred from homology"/>
<evidence type="ECO:0000256" key="1">
    <source>
        <dbReference type="RuleBase" id="RU362001"/>
    </source>
</evidence>
<name>A0A4P6LXU3_9FIRM</name>
<dbReference type="SUPFAM" id="SSF140453">
    <property type="entry name" value="EsxAB dimer-like"/>
    <property type="match status" value="1"/>
</dbReference>
<accession>A0A4P6LXU3</accession>
<gene>
    <name evidence="2" type="ORF">PMF13cell1_01251</name>
</gene>
<dbReference type="NCBIfam" id="TIGR03930">
    <property type="entry name" value="WXG100_ESAT6"/>
    <property type="match status" value="1"/>
</dbReference>
<reference evidence="2 3" key="1">
    <citation type="submission" date="2019-01" db="EMBL/GenBank/DDBJ databases">
        <title>PMF-metabolizing Aryl O-demethylase.</title>
        <authorList>
            <person name="Kim M."/>
        </authorList>
    </citation>
    <scope>NUCLEOTIDE SEQUENCE [LARGE SCALE GENOMIC DNA]</scope>
    <source>
        <strain evidence="2 3">PMF1</strain>
    </source>
</reference>
<dbReference type="AlphaFoldDB" id="A0A4P6LXU3"/>
<evidence type="ECO:0000313" key="2">
    <source>
        <dbReference type="EMBL" id="QBE95727.1"/>
    </source>
</evidence>
<dbReference type="InterPro" id="IPR036689">
    <property type="entry name" value="ESAT-6-like_sf"/>
</dbReference>
<dbReference type="KEGG" id="bpro:PMF13cell1_01251"/>
<dbReference type="EMBL" id="CP035945">
    <property type="protein sequence ID" value="QBE95727.1"/>
    <property type="molecule type" value="Genomic_DNA"/>
</dbReference>
<protein>
    <recommendedName>
        <fullName evidence="1">ESAT-6-like protein</fullName>
    </recommendedName>
</protein>
<dbReference type="Pfam" id="PF06013">
    <property type="entry name" value="WXG100"/>
    <property type="match status" value="1"/>
</dbReference>
<organism evidence="2 3">
    <name type="scientific">Blautia producta</name>
    <dbReference type="NCBI Taxonomy" id="33035"/>
    <lineage>
        <taxon>Bacteria</taxon>
        <taxon>Bacillati</taxon>
        <taxon>Bacillota</taxon>
        <taxon>Clostridia</taxon>
        <taxon>Lachnospirales</taxon>
        <taxon>Lachnospiraceae</taxon>
        <taxon>Blautia</taxon>
    </lineage>
</organism>
<dbReference type="InterPro" id="IPR010310">
    <property type="entry name" value="T7SS_ESAT-6-like"/>
</dbReference>
<dbReference type="Proteomes" id="UP000289794">
    <property type="component" value="Chromosome"/>
</dbReference>
<dbReference type="Gene3D" id="1.10.287.1060">
    <property type="entry name" value="ESAT-6-like"/>
    <property type="match status" value="1"/>
</dbReference>
<sequence length="106" mass="12042">MALEGTLRVTPEELIQKAESVSAHVSSVQKHLTAMREAVEHSRGYWNGEAGDAHRRTYEDRQPVLEEILKRFQEHSTDLKLMAQNYIQAEKAAVEIIQELPSDVIS</sequence>
<dbReference type="RefSeq" id="WP_130180168.1">
    <property type="nucleotide sequence ID" value="NZ_CP035945.1"/>
</dbReference>
<evidence type="ECO:0000313" key="3">
    <source>
        <dbReference type="Proteomes" id="UP000289794"/>
    </source>
</evidence>
<comment type="similarity">
    <text evidence="1">Belongs to the WXG100 family.</text>
</comment>